<dbReference type="AlphaFoldDB" id="A0A139H1T1"/>
<organism evidence="5 6">
    <name type="scientific">Pseudocercospora musae</name>
    <dbReference type="NCBI Taxonomy" id="113226"/>
    <lineage>
        <taxon>Eukaryota</taxon>
        <taxon>Fungi</taxon>
        <taxon>Dikarya</taxon>
        <taxon>Ascomycota</taxon>
        <taxon>Pezizomycotina</taxon>
        <taxon>Dothideomycetes</taxon>
        <taxon>Dothideomycetidae</taxon>
        <taxon>Mycosphaerellales</taxon>
        <taxon>Mycosphaerellaceae</taxon>
        <taxon>Pseudocercospora</taxon>
    </lineage>
</organism>
<dbReference type="InterPro" id="IPR050618">
    <property type="entry name" value="Ubq-SigPath_Reg"/>
</dbReference>
<sequence length="708" mass="78702">MSNRNDEAVYDWSFPGAPAGSLGPRARPGERGYRSYAEIVHETDSPRPQDTTWRHPRNLRYEQPAIHPSRDSLIAAGMSRGYDYDTTSGGTRRPGSGIASAHDSARWGLEGPQCSENLEQPFFVPSYLRQSRHVERLRQEHERQMAELREFTRRHQASRQPVLSTSPSISSLNKASTTHYHRAPVQDIIERLPPPSLEGERLHRLPSRWSEEDKMNGLEIMADGTEVRFNGITKTSDDAAAVRSNYPMPKEVGIYYFEVTILSRAKDGLIGIGFSSQKANLNRLPGWEGESWAYHGDDGHIFACTASGKAYGPHFASQDVIGCGVNFRTGNAFFTKNGNHLGQAFPGIRQGQLFPSVGMKKPGEHLRINFGKTPFVFDIDGMVEQEKQSILADIAKADVRNLHPPDDESALVNNLIGQYLAHEGYVETAKAFGQDVQERQQSLSDGSQSFAVSSDEDDVHALHRQRIRRAILDGDIDKAMKYQTSYYPTLFEDGRNRDIYFRLRCRKFIEMMRRHSELPNPASSPTMATKSVESLNSNGRADAAEDGGDVSQPPDTQMELDDQLHRETSKSLEPPTGDDVDMDASQELSPKIQFMKADQLLSAAITYGQELQGEFSADLKRKKQFKEIFAIMAYANIHESPVSHLFDTQGRGQIAEEVNGAILVSLGKPSSAALEKLCAQTEVLLEETANRTGGATALVGVKADFLKA</sequence>
<dbReference type="PANTHER" id="PTHR12864">
    <property type="entry name" value="RAN BINDING PROTEIN 9-RELATED"/>
    <property type="match status" value="1"/>
</dbReference>
<dbReference type="SMART" id="SM00449">
    <property type="entry name" value="SPRY"/>
    <property type="match status" value="1"/>
</dbReference>
<comment type="caution">
    <text evidence="5">The sequence shown here is derived from an EMBL/GenBank/DDBJ whole genome shotgun (WGS) entry which is preliminary data.</text>
</comment>
<dbReference type="InterPro" id="IPR024964">
    <property type="entry name" value="CTLH/CRA"/>
</dbReference>
<feature type="region of interest" description="Disordered" evidence="2">
    <location>
        <begin position="516"/>
        <end position="583"/>
    </location>
</feature>
<proteinExistence type="predicted"/>
<evidence type="ECO:0000256" key="1">
    <source>
        <dbReference type="ARBA" id="ARBA00002343"/>
    </source>
</evidence>
<dbReference type="SMART" id="SM00757">
    <property type="entry name" value="CRA"/>
    <property type="match status" value="1"/>
</dbReference>
<reference evidence="5 6" key="1">
    <citation type="submission" date="2015-07" db="EMBL/GenBank/DDBJ databases">
        <title>Comparative genomics of the Sigatoka disease complex on banana suggests a link between parallel evolutionary changes in Pseudocercospora fijiensis and Pseudocercospora eumusae and increased virulence on the banana host.</title>
        <authorList>
            <person name="Chang T.-C."/>
            <person name="Salvucci A."/>
            <person name="Crous P.W."/>
            <person name="Stergiopoulos I."/>
        </authorList>
    </citation>
    <scope>NUCLEOTIDE SEQUENCE [LARGE SCALE GENOMIC DNA]</scope>
    <source>
        <strain evidence="5 6">CBS 116634</strain>
    </source>
</reference>
<dbReference type="InterPro" id="IPR035782">
    <property type="entry name" value="SPRY_RanBP9/10"/>
</dbReference>
<dbReference type="InterPro" id="IPR003877">
    <property type="entry name" value="SPRY_dom"/>
</dbReference>
<dbReference type="PROSITE" id="PS50896">
    <property type="entry name" value="LISH"/>
    <property type="match status" value="1"/>
</dbReference>
<feature type="domain" description="B30.2/SPRY" evidence="3">
    <location>
        <begin position="187"/>
        <end position="375"/>
    </location>
</feature>
<feature type="compositionally biased region" description="Polar residues" evidence="2">
    <location>
        <begin position="158"/>
        <end position="172"/>
    </location>
</feature>
<dbReference type="InterPro" id="IPR013144">
    <property type="entry name" value="CRA_dom"/>
</dbReference>
<feature type="compositionally biased region" description="Polar residues" evidence="2">
    <location>
        <begin position="521"/>
        <end position="539"/>
    </location>
</feature>
<dbReference type="InterPro" id="IPR006594">
    <property type="entry name" value="LisH"/>
</dbReference>
<evidence type="ECO:0000256" key="2">
    <source>
        <dbReference type="SAM" id="MobiDB-lite"/>
    </source>
</evidence>
<dbReference type="InterPro" id="IPR001870">
    <property type="entry name" value="B30.2/SPRY"/>
</dbReference>
<name>A0A139H1T1_9PEZI</name>
<evidence type="ECO:0000259" key="4">
    <source>
        <dbReference type="PROSITE" id="PS50897"/>
    </source>
</evidence>
<dbReference type="CDD" id="cd12909">
    <property type="entry name" value="SPRY_RanBP9_10"/>
    <property type="match status" value="1"/>
</dbReference>
<dbReference type="EMBL" id="LFZO01000831">
    <property type="protein sequence ID" value="KXS96430.1"/>
    <property type="molecule type" value="Genomic_DNA"/>
</dbReference>
<dbReference type="InterPro" id="IPR043136">
    <property type="entry name" value="B30.2/SPRY_sf"/>
</dbReference>
<gene>
    <name evidence="5" type="ORF">AC579_8564</name>
</gene>
<dbReference type="Proteomes" id="UP000073492">
    <property type="component" value="Unassembled WGS sequence"/>
</dbReference>
<dbReference type="OrthoDB" id="25503at2759"/>
<protein>
    <submittedName>
        <fullName evidence="5">Uncharacterized protein</fullName>
    </submittedName>
</protein>
<dbReference type="SUPFAM" id="SSF49899">
    <property type="entry name" value="Concanavalin A-like lectins/glucanases"/>
    <property type="match status" value="1"/>
</dbReference>
<accession>A0A139H1T1</accession>
<dbReference type="Pfam" id="PF00622">
    <property type="entry name" value="SPRY"/>
    <property type="match status" value="1"/>
</dbReference>
<dbReference type="PROSITE" id="PS50897">
    <property type="entry name" value="CTLH"/>
    <property type="match status" value="1"/>
</dbReference>
<feature type="region of interest" description="Disordered" evidence="2">
    <location>
        <begin position="152"/>
        <end position="172"/>
    </location>
</feature>
<dbReference type="PROSITE" id="PS50188">
    <property type="entry name" value="B302_SPRY"/>
    <property type="match status" value="1"/>
</dbReference>
<comment type="function">
    <text evidence="1">Involved in the proteasome-dependent degradation of fructose-1,6-bisphosphatase.</text>
</comment>
<feature type="region of interest" description="Disordered" evidence="2">
    <location>
        <begin position="1"/>
        <end position="30"/>
    </location>
</feature>
<dbReference type="Pfam" id="PF10607">
    <property type="entry name" value="CTLH"/>
    <property type="match status" value="1"/>
</dbReference>
<evidence type="ECO:0000259" key="3">
    <source>
        <dbReference type="PROSITE" id="PS50188"/>
    </source>
</evidence>
<dbReference type="InterPro" id="IPR013320">
    <property type="entry name" value="ConA-like_dom_sf"/>
</dbReference>
<dbReference type="STRING" id="113226.A0A139H1T1"/>
<feature type="domain" description="CTLH" evidence="4">
    <location>
        <begin position="460"/>
        <end position="519"/>
    </location>
</feature>
<dbReference type="Gene3D" id="2.60.120.920">
    <property type="match status" value="1"/>
</dbReference>
<evidence type="ECO:0000313" key="5">
    <source>
        <dbReference type="EMBL" id="KXS96430.1"/>
    </source>
</evidence>
<keyword evidence="6" id="KW-1185">Reference proteome</keyword>
<evidence type="ECO:0000313" key="6">
    <source>
        <dbReference type="Proteomes" id="UP000073492"/>
    </source>
</evidence>
<dbReference type="SMART" id="SM00667">
    <property type="entry name" value="LisH"/>
    <property type="match status" value="1"/>
</dbReference>
<dbReference type="InterPro" id="IPR006595">
    <property type="entry name" value="CTLH_C"/>
</dbReference>
<dbReference type="SMART" id="SM00668">
    <property type="entry name" value="CTLH"/>
    <property type="match status" value="1"/>
</dbReference>